<reference evidence="2 3" key="1">
    <citation type="submission" date="2020-07" db="EMBL/GenBank/DDBJ databases">
        <title>Complete genome sequence of Mycolicibacterium litorale like strain isolated from cardiac implantable electronic device infection.</title>
        <authorList>
            <person name="Fukano H."/>
            <person name="Miyama H."/>
            <person name="Hoshino Y."/>
        </authorList>
    </citation>
    <scope>NUCLEOTIDE SEQUENCE [LARGE SCALE GENOMIC DNA]</scope>
    <source>
        <strain evidence="2 3">NIIDNTM18</strain>
    </source>
</reference>
<accession>A0A6S6P6Z7</accession>
<dbReference type="PANTHER" id="PTHR43244">
    <property type="match status" value="1"/>
</dbReference>
<dbReference type="InterPro" id="IPR019919">
    <property type="entry name" value="Lucif-like_OxRdtase_MSMEG_2256"/>
</dbReference>
<organism evidence="2 3">
    <name type="scientific">Mycolicibacterium litorale</name>
    <dbReference type="NCBI Taxonomy" id="758802"/>
    <lineage>
        <taxon>Bacteria</taxon>
        <taxon>Bacillati</taxon>
        <taxon>Actinomycetota</taxon>
        <taxon>Actinomycetes</taxon>
        <taxon>Mycobacteriales</taxon>
        <taxon>Mycobacteriaceae</taxon>
        <taxon>Mycolicibacterium</taxon>
    </lineage>
</organism>
<evidence type="ECO:0000313" key="3">
    <source>
        <dbReference type="Proteomes" id="UP000515734"/>
    </source>
</evidence>
<proteinExistence type="predicted"/>
<dbReference type="InterPro" id="IPR011251">
    <property type="entry name" value="Luciferase-like_dom"/>
</dbReference>
<sequence>MGDGVVPGLEVDRGIPSRLDRVPEAAATAEGHGYDGCWTGEIDHDPFLPLALASEHTTRLEIGTSIAVAFARNPMTVANIGWDLQAYSGGRFILGLGTQIRPHVEKRFSMPWSHPVRRMREFVTALHEIWSCWHDGAPLRFEGDFYTHTIMTPMFVPEPHPHGIPKIFIAAVGEAMTGMCGEVADGLLAHAFTTRRYLDQVTAPALLAGMERAGRSRNSFQVSCPVFVVTGQTAEDMDTAAVATRKQLAFYGSTPAYRGVLDLHGWGDLHTELHRLSRQGEWDVMGTLIDDDVLAAFTVVAPLDRVAAKLRERCDGVIDRVLPAFPAGVPDAAVSAVLRELRGLPAAAERSLP</sequence>
<evidence type="ECO:0000313" key="2">
    <source>
        <dbReference type="EMBL" id="BCI52450.1"/>
    </source>
</evidence>
<gene>
    <name evidence="2" type="ORF">NIIDNTM18_17280</name>
</gene>
<dbReference type="EMBL" id="AP023287">
    <property type="protein sequence ID" value="BCI52450.1"/>
    <property type="molecule type" value="Genomic_DNA"/>
</dbReference>
<dbReference type="Pfam" id="PF00296">
    <property type="entry name" value="Bac_luciferase"/>
    <property type="match status" value="1"/>
</dbReference>
<evidence type="ECO:0000259" key="1">
    <source>
        <dbReference type="Pfam" id="PF00296"/>
    </source>
</evidence>
<dbReference type="AlphaFoldDB" id="A0A6S6P6Z7"/>
<dbReference type="RefSeq" id="WP_185295270.1">
    <property type="nucleotide sequence ID" value="NZ_AP023287.1"/>
</dbReference>
<dbReference type="Proteomes" id="UP000515734">
    <property type="component" value="Chromosome"/>
</dbReference>
<dbReference type="CDD" id="cd01097">
    <property type="entry name" value="Tetrahydromethanopterin_reductase"/>
    <property type="match status" value="1"/>
</dbReference>
<dbReference type="NCBIfam" id="TIGR03617">
    <property type="entry name" value="F420_MSMEG_2256"/>
    <property type="match status" value="1"/>
</dbReference>
<dbReference type="SUPFAM" id="SSF51679">
    <property type="entry name" value="Bacterial luciferase-like"/>
    <property type="match status" value="1"/>
</dbReference>
<dbReference type="GO" id="GO:0016705">
    <property type="term" value="F:oxidoreductase activity, acting on paired donors, with incorporation or reduction of molecular oxygen"/>
    <property type="evidence" value="ECO:0007669"/>
    <property type="project" value="InterPro"/>
</dbReference>
<feature type="domain" description="Luciferase-like" evidence="1">
    <location>
        <begin position="17"/>
        <end position="317"/>
    </location>
</feature>
<dbReference type="InterPro" id="IPR036661">
    <property type="entry name" value="Luciferase-like_sf"/>
</dbReference>
<protein>
    <submittedName>
        <fullName evidence="2">LLM class F420-dependent oxidoreductase</fullName>
    </submittedName>
</protein>
<dbReference type="InterPro" id="IPR050564">
    <property type="entry name" value="F420-G6PD/mer"/>
</dbReference>
<dbReference type="PANTHER" id="PTHR43244:SF2">
    <property type="entry name" value="CONSERVED HYPOTHETICAL ALANINE AND PROLINE-RICH PROTEIN"/>
    <property type="match status" value="1"/>
</dbReference>
<name>A0A6S6P6Z7_9MYCO</name>
<dbReference type="Gene3D" id="3.20.20.30">
    <property type="entry name" value="Luciferase-like domain"/>
    <property type="match status" value="1"/>
</dbReference>